<dbReference type="Pfam" id="PF01557">
    <property type="entry name" value="FAA_hydrolase"/>
    <property type="match status" value="1"/>
</dbReference>
<evidence type="ECO:0000256" key="1">
    <source>
        <dbReference type="ARBA" id="ARBA00010211"/>
    </source>
</evidence>
<protein>
    <recommendedName>
        <fullName evidence="3">Fumarylacetoacetase-like C-terminal domain-containing protein</fullName>
    </recommendedName>
</protein>
<accession>A0A9E6Y1M1</accession>
<reference evidence="4" key="1">
    <citation type="journal article" date="2022" name="Int. J. Syst. Evol. Microbiol.">
        <title>Pseudomonas aegrilactucae sp. nov. and Pseudomonas morbosilactucae sp. nov., pathogens causing bacterial rot of lettuce in Japan.</title>
        <authorList>
            <person name="Sawada H."/>
            <person name="Fujikawa T."/>
            <person name="Satou M."/>
        </authorList>
    </citation>
    <scope>NUCLEOTIDE SEQUENCE</scope>
    <source>
        <strain evidence="4">0166_1</strain>
    </source>
</reference>
<dbReference type="InterPro" id="IPR036663">
    <property type="entry name" value="Fumarylacetoacetase_C_sf"/>
</dbReference>
<dbReference type="KEGG" id="sbae:DSM104329_04847"/>
<evidence type="ECO:0000313" key="5">
    <source>
        <dbReference type="Proteomes" id="UP001162834"/>
    </source>
</evidence>
<keyword evidence="2" id="KW-0479">Metal-binding</keyword>
<name>A0A9E6Y1M1_9ACTN</name>
<dbReference type="GO" id="GO:0046872">
    <property type="term" value="F:metal ion binding"/>
    <property type="evidence" value="ECO:0007669"/>
    <property type="project" value="UniProtKB-KW"/>
</dbReference>
<dbReference type="AlphaFoldDB" id="A0A9E6Y1M1"/>
<comment type="similarity">
    <text evidence="1">Belongs to the FAH family.</text>
</comment>
<evidence type="ECO:0000313" key="4">
    <source>
        <dbReference type="EMBL" id="UGS38419.1"/>
    </source>
</evidence>
<organism evidence="4 5">
    <name type="scientific">Capillimicrobium parvum</name>
    <dbReference type="NCBI Taxonomy" id="2884022"/>
    <lineage>
        <taxon>Bacteria</taxon>
        <taxon>Bacillati</taxon>
        <taxon>Actinomycetota</taxon>
        <taxon>Thermoleophilia</taxon>
        <taxon>Solirubrobacterales</taxon>
        <taxon>Capillimicrobiaceae</taxon>
        <taxon>Capillimicrobium</taxon>
    </lineage>
</organism>
<dbReference type="InterPro" id="IPR051121">
    <property type="entry name" value="FAH"/>
</dbReference>
<evidence type="ECO:0000259" key="3">
    <source>
        <dbReference type="Pfam" id="PF01557"/>
    </source>
</evidence>
<dbReference type="InterPro" id="IPR011234">
    <property type="entry name" value="Fumarylacetoacetase-like_C"/>
</dbReference>
<dbReference type="EMBL" id="CP087164">
    <property type="protein sequence ID" value="UGS38419.1"/>
    <property type="molecule type" value="Genomic_DNA"/>
</dbReference>
<keyword evidence="5" id="KW-1185">Reference proteome</keyword>
<feature type="domain" description="Fumarylacetoacetase-like C-terminal" evidence="3">
    <location>
        <begin position="115"/>
        <end position="309"/>
    </location>
</feature>
<sequence length="310" mass="32692">MGEGRGIVGRLAARAAGRHAAAWCHRVGETTLPAWRGAPGAIDYGCAAMRLTTFVPPGAERPLSGEVAGDRVTAFADGSTVLDRLASGDRSAAGGESWPIADVRLLAPVLEPRATFCIGLNYRAHVEETGNELPEAPMVFLKLPSSSTAPNEPVQVPDAAMARLDYEGELTIVMGADGAVAGYAVADDLSARHLQRRERQWTRAKGFDNSCPWGPWITTADEVPDPEALRLRTWVNGDLRQDSSTSDLVFGVAELVEFIGQTCTLEPGDLILTGTPSGVGAAMDPPGLLSSGDVVRIEIESLGAIEHAIA</sequence>
<evidence type="ECO:0000256" key="2">
    <source>
        <dbReference type="ARBA" id="ARBA00022723"/>
    </source>
</evidence>
<dbReference type="PANTHER" id="PTHR42796">
    <property type="entry name" value="FUMARYLACETOACETATE HYDROLASE DOMAIN-CONTAINING PROTEIN 2A-RELATED"/>
    <property type="match status" value="1"/>
</dbReference>
<dbReference type="Gene3D" id="3.90.850.10">
    <property type="entry name" value="Fumarylacetoacetase-like, C-terminal domain"/>
    <property type="match status" value="1"/>
</dbReference>
<dbReference type="SUPFAM" id="SSF56529">
    <property type="entry name" value="FAH"/>
    <property type="match status" value="1"/>
</dbReference>
<proteinExistence type="inferred from homology"/>
<gene>
    <name evidence="4" type="ORF">DSM104329_04847</name>
</gene>
<dbReference type="Proteomes" id="UP001162834">
    <property type="component" value="Chromosome"/>
</dbReference>
<dbReference type="GO" id="GO:0016853">
    <property type="term" value="F:isomerase activity"/>
    <property type="evidence" value="ECO:0007669"/>
    <property type="project" value="UniProtKB-ARBA"/>
</dbReference>
<dbReference type="GO" id="GO:0019752">
    <property type="term" value="P:carboxylic acid metabolic process"/>
    <property type="evidence" value="ECO:0007669"/>
    <property type="project" value="UniProtKB-ARBA"/>
</dbReference>
<dbReference type="FunFam" id="3.90.850.10:FF:000002">
    <property type="entry name" value="2-hydroxyhepta-2,4-diene-1,7-dioate isomerase"/>
    <property type="match status" value="1"/>
</dbReference>
<dbReference type="PANTHER" id="PTHR42796:SF4">
    <property type="entry name" value="FUMARYLACETOACETATE HYDROLASE DOMAIN-CONTAINING PROTEIN 2A"/>
    <property type="match status" value="1"/>
</dbReference>